<protein>
    <recommendedName>
        <fullName evidence="5">PD-(D/E)XK nuclease superfamily protein</fullName>
    </recommendedName>
</protein>
<dbReference type="EMBL" id="FRBX01000004">
    <property type="protein sequence ID" value="SHM81514.1"/>
    <property type="molecule type" value="Genomic_DNA"/>
</dbReference>
<evidence type="ECO:0000313" key="2">
    <source>
        <dbReference type="EMBL" id="SHM81514.1"/>
    </source>
</evidence>
<organism evidence="1 4">
    <name type="scientific">Flavobacterium pectinovorum</name>
    <dbReference type="NCBI Taxonomy" id="29533"/>
    <lineage>
        <taxon>Bacteria</taxon>
        <taxon>Pseudomonadati</taxon>
        <taxon>Bacteroidota</taxon>
        <taxon>Flavobacteriia</taxon>
        <taxon>Flavobacteriales</taxon>
        <taxon>Flavobacteriaceae</taxon>
        <taxon>Flavobacterium</taxon>
    </lineage>
</organism>
<evidence type="ECO:0000313" key="4">
    <source>
        <dbReference type="Proteomes" id="UP000198431"/>
    </source>
</evidence>
<sequence length="577" mass="67230">MFDNKSNITHYIYRIQLEGIIKAICDISFDIGTQIQDIIVIKDKDKGFTIEDLFVDDFIKEINVRPESLSDQTSESGEVVLGLTPDQFFSRIADHFNSELFYLEEFLQALSDSSILFINKKENRFIGLNDSAKDRLIPALKGAKILKTLILQLKSEKIKGSLQKIDMFENDFFYRSTIQSNKQESQPLLVCIPQSLLNRATLKAEFVDRYDFWLNFELYHSSYGIDLAAIEEYSLLTDVENELEVGLLVGDYLLPYPNVDLIKYISEDKKLEYYWMLLENTYSIKPAVELKKDTVIKDFTDLSRDVELNQLLSYLKNNFYISDKSLIKEKFIKFFNEVVIVENLDFLSEYQFLLSPEMAQETTLGVYSTEKKGDSYNLLHWINHKTTNKLDHFRKTVPTVKAKKIIFTLKPAICYYFLLKYFEDILESILVENKYVYLANHKFFDKGAETEIDFFVNTGKKLYYIETKTKLTKFYIDAFLKKSSSMINKFAPMTNHGIEIEFILIGGYSDSTVADYQYFIENSKKREDGYNTERAALNGKPYYFTVPIPDKQGKQITCIAEPQYENLQSLVLELCQK</sequence>
<reference evidence="2 3" key="2">
    <citation type="submission" date="2016-11" db="EMBL/GenBank/DDBJ databases">
        <authorList>
            <person name="Varghese N."/>
            <person name="Submissions S."/>
        </authorList>
    </citation>
    <scope>NUCLEOTIDE SEQUENCE [LARGE SCALE GENOMIC DNA]</scope>
    <source>
        <strain evidence="2 3">DSM 6368</strain>
    </source>
</reference>
<evidence type="ECO:0000313" key="1">
    <source>
        <dbReference type="EMBL" id="OXB07819.1"/>
    </source>
</evidence>
<evidence type="ECO:0008006" key="5">
    <source>
        <dbReference type="Google" id="ProtNLM"/>
    </source>
</evidence>
<dbReference type="Proteomes" id="UP000184216">
    <property type="component" value="Unassembled WGS sequence"/>
</dbReference>
<proteinExistence type="predicted"/>
<name>A0AB36P6L6_9FLAO</name>
<keyword evidence="3" id="KW-1185">Reference proteome</keyword>
<dbReference type="EMBL" id="MUHB01000003">
    <property type="protein sequence ID" value="OXB07819.1"/>
    <property type="molecule type" value="Genomic_DNA"/>
</dbReference>
<comment type="caution">
    <text evidence="1">The sequence shown here is derived from an EMBL/GenBank/DDBJ whole genome shotgun (WGS) entry which is preliminary data.</text>
</comment>
<accession>A0AB36P6L6</accession>
<reference evidence="1 4" key="1">
    <citation type="submission" date="2016-11" db="EMBL/GenBank/DDBJ databases">
        <title>Whole genomes of Flavobacteriaceae.</title>
        <authorList>
            <person name="Stine C."/>
            <person name="Li C."/>
            <person name="Tadesse D."/>
        </authorList>
    </citation>
    <scope>NUCLEOTIDE SEQUENCE [LARGE SCALE GENOMIC DNA]</scope>
    <source>
        <strain evidence="1 4">ATCC 19366</strain>
    </source>
</reference>
<dbReference type="RefSeq" id="WP_073396376.1">
    <property type="nucleotide sequence ID" value="NZ_FRBX01000004.1"/>
</dbReference>
<dbReference type="AlphaFoldDB" id="A0AB36P6L6"/>
<dbReference type="Proteomes" id="UP000198431">
    <property type="component" value="Unassembled WGS sequence"/>
</dbReference>
<gene>
    <name evidence="1" type="ORF">B0A72_02840</name>
    <name evidence="2" type="ORF">SAMN05444387_3273</name>
</gene>
<evidence type="ECO:0000313" key="3">
    <source>
        <dbReference type="Proteomes" id="UP000184216"/>
    </source>
</evidence>